<dbReference type="VEuPathDB" id="MicrosporidiaDB:VCUG_00746"/>
<dbReference type="HOGENOM" id="CLU_2759597_0_0_1"/>
<keyword evidence="2" id="KW-1185">Reference proteome</keyword>
<gene>
    <name evidence="1" type="ORF">VCUG_00746</name>
</gene>
<protein>
    <submittedName>
        <fullName evidence="1">Uncharacterized protein</fullName>
    </submittedName>
</protein>
<organism evidence="1 2">
    <name type="scientific">Vavraia culicis (isolate floridensis)</name>
    <name type="common">Microsporidian parasite</name>
    <dbReference type="NCBI Taxonomy" id="948595"/>
    <lineage>
        <taxon>Eukaryota</taxon>
        <taxon>Fungi</taxon>
        <taxon>Fungi incertae sedis</taxon>
        <taxon>Microsporidia</taxon>
        <taxon>Pleistophoridae</taxon>
        <taxon>Vavraia</taxon>
    </lineage>
</organism>
<proteinExistence type="predicted"/>
<dbReference type="OrthoDB" id="10420307at2759"/>
<evidence type="ECO:0000313" key="1">
    <source>
        <dbReference type="EMBL" id="ELA47785.2"/>
    </source>
</evidence>
<dbReference type="RefSeq" id="XP_008073728.1">
    <property type="nucleotide sequence ID" value="XM_008075537.1"/>
</dbReference>
<name>L2GXF4_VAVCU</name>
<dbReference type="Proteomes" id="UP000011081">
    <property type="component" value="Unassembled WGS sequence"/>
</dbReference>
<sequence length="78" mass="9097">MLQETALSMDDKKFRELLLQREQLDYELSIVGKYDGPSVYTKSGDVFIPVSRNDAIDHLERKRKNIVKRINKSTEGRI</sequence>
<dbReference type="OMA" id="QCEQIDY"/>
<evidence type="ECO:0000313" key="2">
    <source>
        <dbReference type="Proteomes" id="UP000011081"/>
    </source>
</evidence>
<dbReference type="GeneID" id="19878631"/>
<accession>L2GXF4</accession>
<dbReference type="SUPFAM" id="SSF46579">
    <property type="entry name" value="Prefoldin"/>
    <property type="match status" value="1"/>
</dbReference>
<dbReference type="AlphaFoldDB" id="L2GXF4"/>
<dbReference type="InParanoid" id="L2GXF4"/>
<dbReference type="EMBL" id="GL877412">
    <property type="protein sequence ID" value="ELA47785.2"/>
    <property type="molecule type" value="Genomic_DNA"/>
</dbReference>
<reference evidence="2" key="1">
    <citation type="submission" date="2011-03" db="EMBL/GenBank/DDBJ databases">
        <title>The genome sequence of Vavraia culicis strain floridensis.</title>
        <authorList>
            <consortium name="The Broad Institute Genome Sequencing Platform"/>
            <person name="Cuomo C."/>
            <person name="Becnel J."/>
            <person name="Sanscrainte N."/>
            <person name="Young S.K."/>
            <person name="Zeng Q."/>
            <person name="Gargeya S."/>
            <person name="Fitzgerald M."/>
            <person name="Haas B."/>
            <person name="Abouelleil A."/>
            <person name="Alvarado L."/>
            <person name="Arachchi H.M."/>
            <person name="Berlin A."/>
            <person name="Chapman S.B."/>
            <person name="Gearin G."/>
            <person name="Goldberg J."/>
            <person name="Griggs A."/>
            <person name="Gujja S."/>
            <person name="Hansen M."/>
            <person name="Heiman D."/>
            <person name="Howarth C."/>
            <person name="Larimer J."/>
            <person name="Lui A."/>
            <person name="MacDonald P.J.P."/>
            <person name="McCowen C."/>
            <person name="Montmayeur A."/>
            <person name="Murphy C."/>
            <person name="Neiman D."/>
            <person name="Pearson M."/>
            <person name="Priest M."/>
            <person name="Roberts A."/>
            <person name="Saif S."/>
            <person name="Shea T."/>
            <person name="Sisk P."/>
            <person name="Stolte C."/>
            <person name="Sykes S."/>
            <person name="Wortman J."/>
            <person name="Nusbaum C."/>
            <person name="Birren B."/>
        </authorList>
    </citation>
    <scope>NUCLEOTIDE SEQUENCE [LARGE SCALE GENOMIC DNA]</scope>
    <source>
        <strain evidence="2">floridensis</strain>
    </source>
</reference>